<dbReference type="OrthoDB" id="3194840at2"/>
<organism evidence="1 2">
    <name type="scientific">Tsukamurella conjunctivitidis</name>
    <dbReference type="NCBI Taxonomy" id="2592068"/>
    <lineage>
        <taxon>Bacteria</taxon>
        <taxon>Bacillati</taxon>
        <taxon>Actinomycetota</taxon>
        <taxon>Actinomycetes</taxon>
        <taxon>Mycobacteriales</taxon>
        <taxon>Tsukamurellaceae</taxon>
        <taxon>Tsukamurella</taxon>
    </lineage>
</organism>
<dbReference type="AlphaFoldDB" id="A0A5C5S6J4"/>
<accession>A0A5C5S6J4</accession>
<reference evidence="1 2" key="1">
    <citation type="submission" date="2019-06" db="EMBL/GenBank/DDBJ databases">
        <title>Tsukamurella conjunctivitidis sp. nov., Tsukamurella assacharolytica sp. nov. and Tsukamurella sputae sp. nov. isolated from patients with conjunctivitis, bacteraemia (lymphoma) and respiratory infection (sputum) in Hong Kong.</title>
        <authorList>
            <person name="Teng J.L.L."/>
            <person name="Lee H.H."/>
            <person name="Fong J.Y.H."/>
            <person name="Fok K.M.N."/>
            <person name="Lau S.K.P."/>
            <person name="Woo P.C.Y."/>
        </authorList>
    </citation>
    <scope>NUCLEOTIDE SEQUENCE [LARGE SCALE GENOMIC DNA]</scope>
    <source>
        <strain evidence="1 2">HKU72</strain>
    </source>
</reference>
<protein>
    <recommendedName>
        <fullName evidence="3">Head-to-tail adaptor</fullName>
    </recommendedName>
</protein>
<keyword evidence="2" id="KW-1185">Reference proteome</keyword>
<sequence length="127" mass="13439">MSAFANSGELAAQWRTLSTAESAAVDSYLESAAVLIRDAFELAYGTRDVPADRLPAAKTVSLDIAKTALTTGTYAGHLVYGRTEGPRAKSGTLAAAGGSLTLLPWHRELLGLPVNPEPRYNFPVGDY</sequence>
<dbReference type="Proteomes" id="UP000319375">
    <property type="component" value="Unassembled WGS sequence"/>
</dbReference>
<evidence type="ECO:0008006" key="3">
    <source>
        <dbReference type="Google" id="ProtNLM"/>
    </source>
</evidence>
<evidence type="ECO:0000313" key="2">
    <source>
        <dbReference type="Proteomes" id="UP000319375"/>
    </source>
</evidence>
<name>A0A5C5S6J4_9ACTN</name>
<dbReference type="RefSeq" id="WP_146486240.1">
    <property type="nucleotide sequence ID" value="NZ_VIGX01000002.1"/>
</dbReference>
<comment type="caution">
    <text evidence="1">The sequence shown here is derived from an EMBL/GenBank/DDBJ whole genome shotgun (WGS) entry which is preliminary data.</text>
</comment>
<evidence type="ECO:0000313" key="1">
    <source>
        <dbReference type="EMBL" id="TWS30213.1"/>
    </source>
</evidence>
<dbReference type="EMBL" id="VIGX01000002">
    <property type="protein sequence ID" value="TWS30213.1"/>
    <property type="molecule type" value="Genomic_DNA"/>
</dbReference>
<proteinExistence type="predicted"/>
<gene>
    <name evidence="1" type="ORF">FK530_06805</name>
</gene>